<feature type="compositionally biased region" description="Basic and acidic residues" evidence="5">
    <location>
        <begin position="28"/>
        <end position="42"/>
    </location>
</feature>
<feature type="domain" description="Autophagy-related protein 13 N-terminal" evidence="6">
    <location>
        <begin position="82"/>
        <end position="319"/>
    </location>
</feature>
<dbReference type="OrthoDB" id="70161at2759"/>
<keyword evidence="8" id="KW-1185">Reference proteome</keyword>
<name>A0A6G1HM75_9PEZI</name>
<dbReference type="InterPro" id="IPR036570">
    <property type="entry name" value="HORMA_dom_sf"/>
</dbReference>
<dbReference type="EMBL" id="ML996705">
    <property type="protein sequence ID" value="KAF2396949.1"/>
    <property type="molecule type" value="Genomic_DNA"/>
</dbReference>
<evidence type="ECO:0000256" key="3">
    <source>
        <dbReference type="ARBA" id="ARBA00023006"/>
    </source>
</evidence>
<feature type="region of interest" description="Disordered" evidence="5">
    <location>
        <begin position="342"/>
        <end position="608"/>
    </location>
</feature>
<dbReference type="Proteomes" id="UP000799640">
    <property type="component" value="Unassembled WGS sequence"/>
</dbReference>
<evidence type="ECO:0000256" key="1">
    <source>
        <dbReference type="ARBA" id="ARBA00005246"/>
    </source>
</evidence>
<feature type="compositionally biased region" description="Low complexity" evidence="5">
    <location>
        <begin position="494"/>
        <end position="515"/>
    </location>
</feature>
<organism evidence="7 8">
    <name type="scientific">Trichodelitschia bisporula</name>
    <dbReference type="NCBI Taxonomy" id="703511"/>
    <lineage>
        <taxon>Eukaryota</taxon>
        <taxon>Fungi</taxon>
        <taxon>Dikarya</taxon>
        <taxon>Ascomycota</taxon>
        <taxon>Pezizomycotina</taxon>
        <taxon>Dothideomycetes</taxon>
        <taxon>Dothideomycetes incertae sedis</taxon>
        <taxon>Phaeotrichales</taxon>
        <taxon>Phaeotrichaceae</taxon>
        <taxon>Trichodelitschia</taxon>
    </lineage>
</organism>
<dbReference type="InterPro" id="IPR018731">
    <property type="entry name" value="Atg13_N"/>
</dbReference>
<feature type="compositionally biased region" description="Polar residues" evidence="5">
    <location>
        <begin position="446"/>
        <end position="480"/>
    </location>
</feature>
<evidence type="ECO:0000256" key="4">
    <source>
        <dbReference type="RuleBase" id="RU361214"/>
    </source>
</evidence>
<evidence type="ECO:0000313" key="8">
    <source>
        <dbReference type="Proteomes" id="UP000799640"/>
    </source>
</evidence>
<dbReference type="AlphaFoldDB" id="A0A6G1HM75"/>
<keyword evidence="3 4" id="KW-0072">Autophagy</keyword>
<dbReference type="Pfam" id="PF10033">
    <property type="entry name" value="ATG13"/>
    <property type="match status" value="1"/>
</dbReference>
<feature type="region of interest" description="Disordered" evidence="5">
    <location>
        <begin position="1"/>
        <end position="69"/>
    </location>
</feature>
<dbReference type="Gene3D" id="6.10.140.1900">
    <property type="match status" value="1"/>
</dbReference>
<proteinExistence type="inferred from homology"/>
<dbReference type="Gene3D" id="3.30.900.10">
    <property type="entry name" value="HORMA domain"/>
    <property type="match status" value="1"/>
</dbReference>
<evidence type="ECO:0000313" key="7">
    <source>
        <dbReference type="EMBL" id="KAF2396949.1"/>
    </source>
</evidence>
<comment type="similarity">
    <text evidence="1 4">Belongs to the ATG13 family. Fungi subfamily.</text>
</comment>
<sequence>MYQPPRPSRPPTASSPRPSINPNPQHRTNHDRDDSLEQRRSSYDTPARGTGGPESTGDLAAEPTVDNSELQARETQKLNQIVQQFFTKGALTIVSARTVLPQAFTRAGTLRQNKWFNVILDDSDELISHVVDWRTAKLEDSRPPPLILEIYLDLTELTRSQSLVVIDDAGKRWDVAEALNPPVAGTRPPSRLGRTTHVTLERWEIRLDDHTGDYTPQHDSLSNVYKRGIPLFRSLYTWTRLLPAWKFYRRISKQPANHPALKPMYRVLNGQFKSPRKDTLDVPLCRGEEGVTDSYAFDALQCPAGQLNISVTYRKNCDFRVDDSESLLSSHFMGMDDHYFRPSLVPTPQPGSAPTARKEPADVDRGGQVYGSMSTFHNLGPAPSSSPISALRAARDIGSLSPSDTPPQKQRPSPAPLVKPSLRPEGPPPNPRRASVSFQPFKAGSLASSPATSNLSPSGSVPRSLTQPRTRNSLTNNTLPQMALRTPTMPNDMAIASSGSSSPKPAPIARFSSSFSHRRSRFSSGGGSKGEDDNNSSGKASASSSAHPGSDVLGGEQGSYGSAPQTDDDNLKDFIRLLEAKKDLKSFAQPSQSTRESSMRRTTAALGKFQRMRDSNLALEDEISSFLLPPRSSGASSRQLQAVPAMLPPSACEASSPGGKPVSPHTPAVPSRLSAGSVVEYGPDPAPRVSRSRARQAHRMADGGADDDTAGERPEEADEGAFSGAIDIPTSPRPWAFGRNAAEEAQEEGGDSFGLRSTSLPNDGEGEGEGEGDLSLSELLRVAEEGERRERPSGPLKEGRSLTWGEWEEEY</sequence>
<gene>
    <name evidence="7" type="ORF">EJ06DRAFT_551429</name>
</gene>
<feature type="compositionally biased region" description="Basic and acidic residues" evidence="5">
    <location>
        <begin position="781"/>
        <end position="800"/>
    </location>
</feature>
<feature type="region of interest" description="Disordered" evidence="5">
    <location>
        <begin position="647"/>
        <end position="811"/>
    </location>
</feature>
<dbReference type="PANTHER" id="PTHR13430:SF4">
    <property type="entry name" value="AUTOPHAGY-RELATED PROTEIN 13"/>
    <property type="match status" value="1"/>
</dbReference>
<dbReference type="GO" id="GO:0000423">
    <property type="term" value="P:mitophagy"/>
    <property type="evidence" value="ECO:0007669"/>
    <property type="project" value="TreeGrafter"/>
</dbReference>
<evidence type="ECO:0000259" key="6">
    <source>
        <dbReference type="Pfam" id="PF10033"/>
    </source>
</evidence>
<feature type="compositionally biased region" description="Low complexity" evidence="5">
    <location>
        <begin position="536"/>
        <end position="546"/>
    </location>
</feature>
<evidence type="ECO:0000256" key="2">
    <source>
        <dbReference type="ARBA" id="ARBA00013801"/>
    </source>
</evidence>
<feature type="compositionally biased region" description="Basic and acidic residues" evidence="5">
    <location>
        <begin position="356"/>
        <end position="365"/>
    </location>
</feature>
<accession>A0A6G1HM75</accession>
<feature type="compositionally biased region" description="Polar residues" evidence="5">
    <location>
        <begin position="400"/>
        <end position="411"/>
    </location>
</feature>
<evidence type="ECO:0000256" key="5">
    <source>
        <dbReference type="SAM" id="MobiDB-lite"/>
    </source>
</evidence>
<feature type="compositionally biased region" description="Pro residues" evidence="5">
    <location>
        <begin position="1"/>
        <end position="10"/>
    </location>
</feature>
<dbReference type="InterPro" id="IPR040182">
    <property type="entry name" value="ATG13"/>
</dbReference>
<dbReference type="GO" id="GO:0034727">
    <property type="term" value="P:piecemeal microautophagy of the nucleus"/>
    <property type="evidence" value="ECO:0007669"/>
    <property type="project" value="TreeGrafter"/>
</dbReference>
<protein>
    <recommendedName>
        <fullName evidence="2 4">Autophagy-related protein 13</fullName>
    </recommendedName>
</protein>
<dbReference type="PANTHER" id="PTHR13430">
    <property type="match status" value="1"/>
</dbReference>
<dbReference type="GO" id="GO:0005829">
    <property type="term" value="C:cytosol"/>
    <property type="evidence" value="ECO:0007669"/>
    <property type="project" value="TreeGrafter"/>
</dbReference>
<feature type="compositionally biased region" description="Polar residues" evidence="5">
    <location>
        <begin position="371"/>
        <end position="388"/>
    </location>
</feature>
<feature type="compositionally biased region" description="Acidic residues" evidence="5">
    <location>
        <begin position="704"/>
        <end position="719"/>
    </location>
</feature>
<feature type="compositionally biased region" description="Basic and acidic residues" evidence="5">
    <location>
        <begin position="569"/>
        <end position="585"/>
    </location>
</feature>
<dbReference type="GO" id="GO:1990316">
    <property type="term" value="C:Atg1/ULK1 kinase complex"/>
    <property type="evidence" value="ECO:0007669"/>
    <property type="project" value="InterPro"/>
</dbReference>
<dbReference type="GO" id="GO:0000407">
    <property type="term" value="C:phagophore assembly site"/>
    <property type="evidence" value="ECO:0007669"/>
    <property type="project" value="TreeGrafter"/>
</dbReference>
<dbReference type="GO" id="GO:0034497">
    <property type="term" value="P:protein localization to phagophore assembly site"/>
    <property type="evidence" value="ECO:0007669"/>
    <property type="project" value="TreeGrafter"/>
</dbReference>
<reference evidence="7" key="1">
    <citation type="journal article" date="2020" name="Stud. Mycol.">
        <title>101 Dothideomycetes genomes: a test case for predicting lifestyles and emergence of pathogens.</title>
        <authorList>
            <person name="Haridas S."/>
            <person name="Albert R."/>
            <person name="Binder M."/>
            <person name="Bloem J."/>
            <person name="Labutti K."/>
            <person name="Salamov A."/>
            <person name="Andreopoulos B."/>
            <person name="Baker S."/>
            <person name="Barry K."/>
            <person name="Bills G."/>
            <person name="Bluhm B."/>
            <person name="Cannon C."/>
            <person name="Castanera R."/>
            <person name="Culley D."/>
            <person name="Daum C."/>
            <person name="Ezra D."/>
            <person name="Gonzalez J."/>
            <person name="Henrissat B."/>
            <person name="Kuo A."/>
            <person name="Liang C."/>
            <person name="Lipzen A."/>
            <person name="Lutzoni F."/>
            <person name="Magnuson J."/>
            <person name="Mondo S."/>
            <person name="Nolan M."/>
            <person name="Ohm R."/>
            <person name="Pangilinan J."/>
            <person name="Park H.-J."/>
            <person name="Ramirez L."/>
            <person name="Alfaro M."/>
            <person name="Sun H."/>
            <person name="Tritt A."/>
            <person name="Yoshinaga Y."/>
            <person name="Zwiers L.-H."/>
            <person name="Turgeon B."/>
            <person name="Goodwin S."/>
            <person name="Spatafora J."/>
            <person name="Crous P."/>
            <person name="Grigoriev I."/>
        </authorList>
    </citation>
    <scope>NUCLEOTIDE SEQUENCE</scope>
    <source>
        <strain evidence="7">CBS 262.69</strain>
    </source>
</reference>